<dbReference type="AlphaFoldDB" id="A0A7J6VQ78"/>
<proteinExistence type="predicted"/>
<dbReference type="OrthoDB" id="1436531at2759"/>
<evidence type="ECO:0000313" key="3">
    <source>
        <dbReference type="Proteomes" id="UP000554482"/>
    </source>
</evidence>
<evidence type="ECO:0000313" key="2">
    <source>
        <dbReference type="EMBL" id="KAF5186917.1"/>
    </source>
</evidence>
<comment type="caution">
    <text evidence="2">The sequence shown here is derived from an EMBL/GenBank/DDBJ whole genome shotgun (WGS) entry which is preliminary data.</text>
</comment>
<keyword evidence="3" id="KW-1185">Reference proteome</keyword>
<feature type="domain" description="Reverse transcriptase zinc-binding" evidence="1">
    <location>
        <begin position="11"/>
        <end position="95"/>
    </location>
</feature>
<dbReference type="EMBL" id="JABWDY010028689">
    <property type="protein sequence ID" value="KAF5186917.1"/>
    <property type="molecule type" value="Genomic_DNA"/>
</dbReference>
<protein>
    <recommendedName>
        <fullName evidence="1">Reverse transcriptase zinc-binding domain-containing protein</fullName>
    </recommendedName>
</protein>
<gene>
    <name evidence="2" type="ORF">FRX31_023492</name>
</gene>
<evidence type="ECO:0000259" key="1">
    <source>
        <dbReference type="Pfam" id="PF13966"/>
    </source>
</evidence>
<organism evidence="2 3">
    <name type="scientific">Thalictrum thalictroides</name>
    <name type="common">Rue-anemone</name>
    <name type="synonym">Anemone thalictroides</name>
    <dbReference type="NCBI Taxonomy" id="46969"/>
    <lineage>
        <taxon>Eukaryota</taxon>
        <taxon>Viridiplantae</taxon>
        <taxon>Streptophyta</taxon>
        <taxon>Embryophyta</taxon>
        <taxon>Tracheophyta</taxon>
        <taxon>Spermatophyta</taxon>
        <taxon>Magnoliopsida</taxon>
        <taxon>Ranunculales</taxon>
        <taxon>Ranunculaceae</taxon>
        <taxon>Thalictroideae</taxon>
        <taxon>Thalictrum</taxon>
    </lineage>
</organism>
<reference evidence="2 3" key="1">
    <citation type="submission" date="2020-06" db="EMBL/GenBank/DDBJ databases">
        <title>Transcriptomic and genomic resources for Thalictrum thalictroides and T. hernandezii: Facilitating candidate gene discovery in an emerging model plant lineage.</title>
        <authorList>
            <person name="Arias T."/>
            <person name="Riano-Pachon D.M."/>
            <person name="Di Stilio V.S."/>
        </authorList>
    </citation>
    <scope>NUCLEOTIDE SEQUENCE [LARGE SCALE GENOMIC DNA]</scope>
    <source>
        <strain evidence="3">cv. WT478/WT964</strain>
        <tissue evidence="2">Leaves</tissue>
    </source>
</reference>
<dbReference type="Pfam" id="PF13966">
    <property type="entry name" value="zf-RVT"/>
    <property type="match status" value="1"/>
</dbReference>
<dbReference type="InterPro" id="IPR026960">
    <property type="entry name" value="RVT-Znf"/>
</dbReference>
<accession>A0A7J6VQ78</accession>
<dbReference type="Proteomes" id="UP000554482">
    <property type="component" value="Unassembled WGS sequence"/>
</dbReference>
<name>A0A7J6VQ78_THATH</name>
<sequence>MVWIHSDTGLYSVAGGVEHLRSNSTEPWWASIIWKKAIHPRLSGMACKIFQKRVPFDNEIQKWDVQLASRCYLCHKEVEDLNHIIWECNVSIDMWKWLSESFDALFEFNGFRQAMDKFNNAGSFIRDIWQAGVIATMVEIWKWSRYPRKFCW</sequence>